<dbReference type="EMBL" id="JAOXXL010000001">
    <property type="protein sequence ID" value="MCY7007168.1"/>
    <property type="molecule type" value="Genomic_DNA"/>
</dbReference>
<proteinExistence type="predicted"/>
<name>A0ABT4DEZ3_FUSSI</name>
<gene>
    <name evidence="1" type="ORF">OCK72_00720</name>
</gene>
<evidence type="ECO:0000313" key="1">
    <source>
        <dbReference type="EMBL" id="MCY7007168.1"/>
    </source>
</evidence>
<protein>
    <submittedName>
        <fullName evidence="1">Uncharacterized protein</fullName>
    </submittedName>
</protein>
<keyword evidence="2" id="KW-1185">Reference proteome</keyword>
<reference evidence="1" key="1">
    <citation type="submission" date="2022-09" db="EMBL/GenBank/DDBJ databases">
        <authorList>
            <person name="Zoaiter M."/>
        </authorList>
    </citation>
    <scope>NUCLEOTIDE SEQUENCE</scope>
    <source>
        <strain evidence="1">DSM 19848</strain>
    </source>
</reference>
<sequence>MSINIFEEEVRLTIEKISFIQHYLLSLYKFEILKFSKKNNINPCLIFYLLFIENLNRGGKIYRKLEKIYCYFFYERAIKKDISVGISQIKISNISNILRQSPIMFKKNLFKPSFSINIMTLIIKKILNKYNDCSHYFNGDIFSYIASNYNGNYEIIDVKVYSAVLRSLMKNESLKYKKINYDEEFYVY</sequence>
<comment type="caution">
    <text evidence="1">The sequence shown here is derived from an EMBL/GenBank/DDBJ whole genome shotgun (WGS) entry which is preliminary data.</text>
</comment>
<evidence type="ECO:0000313" key="2">
    <source>
        <dbReference type="Proteomes" id="UP001062738"/>
    </source>
</evidence>
<organism evidence="1 2">
    <name type="scientific">Fusobacterium simiae</name>
    <dbReference type="NCBI Taxonomy" id="855"/>
    <lineage>
        <taxon>Bacteria</taxon>
        <taxon>Fusobacteriati</taxon>
        <taxon>Fusobacteriota</taxon>
        <taxon>Fusobacteriia</taxon>
        <taxon>Fusobacteriales</taxon>
        <taxon>Fusobacteriaceae</taxon>
        <taxon>Fusobacterium</taxon>
    </lineage>
</organism>
<accession>A0ABT4DEZ3</accession>
<dbReference type="RefSeq" id="WP_265151265.1">
    <property type="nucleotide sequence ID" value="NZ_JAOXXL010000001.1"/>
</dbReference>
<dbReference type="Proteomes" id="UP001062738">
    <property type="component" value="Unassembled WGS sequence"/>
</dbReference>